<proteinExistence type="predicted"/>
<evidence type="ECO:0000313" key="1">
    <source>
        <dbReference type="EMBL" id="EGH36093.1"/>
    </source>
</evidence>
<evidence type="ECO:0000313" key="2">
    <source>
        <dbReference type="Proteomes" id="UP000004471"/>
    </source>
</evidence>
<accession>F3G0V1</accession>
<dbReference type="AlphaFoldDB" id="F3G0V1"/>
<reference evidence="1 2" key="1">
    <citation type="journal article" date="2011" name="PLoS Pathog.">
        <title>Dynamic evolution of pathogenicity revealed by sequencing and comparative genomics of 19 Pseudomonas syringae isolates.</title>
        <authorList>
            <person name="Baltrus D.A."/>
            <person name="Nishimura M.T."/>
            <person name="Romanchuk A."/>
            <person name="Chang J.H."/>
            <person name="Mukhtar M.S."/>
            <person name="Cherkis K."/>
            <person name="Roach J."/>
            <person name="Grant S.R."/>
            <person name="Jones C.D."/>
            <person name="Dangl J.L."/>
        </authorList>
    </citation>
    <scope>NUCLEOTIDE SEQUENCE [LARGE SCALE GENOMIC DNA]</scope>
    <source>
        <strain evidence="2">M301072PT</strain>
    </source>
</reference>
<dbReference type="HOGENOM" id="CLU_3370351_0_0_6"/>
<comment type="caution">
    <text evidence="1">The sequence shown here is derived from an EMBL/GenBank/DDBJ whole genome shotgun (WGS) entry which is preliminary data.</text>
</comment>
<dbReference type="Proteomes" id="UP000004471">
    <property type="component" value="Unassembled WGS sequence"/>
</dbReference>
<protein>
    <submittedName>
        <fullName evidence="1">GGDEF domain-containing protein</fullName>
    </submittedName>
</protein>
<feature type="non-terminal residue" evidence="1">
    <location>
        <position position="1"/>
    </location>
</feature>
<sequence>LTVYIAYYLLDTQTDYYRDHGKVREDAAGVFFFFL</sequence>
<organism evidence="1 2">
    <name type="scientific">Pseudomonas syringae pv. japonica str. M301072</name>
    <dbReference type="NCBI Taxonomy" id="629262"/>
    <lineage>
        <taxon>Bacteria</taxon>
        <taxon>Pseudomonadati</taxon>
        <taxon>Pseudomonadota</taxon>
        <taxon>Gammaproteobacteria</taxon>
        <taxon>Pseudomonadales</taxon>
        <taxon>Pseudomonadaceae</taxon>
        <taxon>Pseudomonas</taxon>
        <taxon>Pseudomonas syringae</taxon>
    </lineage>
</organism>
<feature type="non-terminal residue" evidence="1">
    <location>
        <position position="35"/>
    </location>
</feature>
<dbReference type="EMBL" id="AEAH01004425">
    <property type="protein sequence ID" value="EGH36093.1"/>
    <property type="molecule type" value="Genomic_DNA"/>
</dbReference>
<gene>
    <name evidence="1" type="ORF">PSYJA_46351</name>
</gene>
<name>F3G0V1_PSESX</name>